<dbReference type="AlphaFoldDB" id="A0A5B7ESB6"/>
<organism evidence="2 3">
    <name type="scientific">Portunus trituberculatus</name>
    <name type="common">Swimming crab</name>
    <name type="synonym">Neptunus trituberculatus</name>
    <dbReference type="NCBI Taxonomy" id="210409"/>
    <lineage>
        <taxon>Eukaryota</taxon>
        <taxon>Metazoa</taxon>
        <taxon>Ecdysozoa</taxon>
        <taxon>Arthropoda</taxon>
        <taxon>Crustacea</taxon>
        <taxon>Multicrustacea</taxon>
        <taxon>Malacostraca</taxon>
        <taxon>Eumalacostraca</taxon>
        <taxon>Eucarida</taxon>
        <taxon>Decapoda</taxon>
        <taxon>Pleocyemata</taxon>
        <taxon>Brachyura</taxon>
        <taxon>Eubrachyura</taxon>
        <taxon>Portunoidea</taxon>
        <taxon>Portunidae</taxon>
        <taxon>Portuninae</taxon>
        <taxon>Portunus</taxon>
    </lineage>
</organism>
<evidence type="ECO:0000313" key="2">
    <source>
        <dbReference type="EMBL" id="MPC36158.1"/>
    </source>
</evidence>
<dbReference type="Proteomes" id="UP000324222">
    <property type="component" value="Unassembled WGS sequence"/>
</dbReference>
<proteinExistence type="predicted"/>
<sequence length="208" mass="22511">MLSAGRVARSAVLSVSRGDRPPEAPAAKCAQRHKTSFVDAKICGSVDTGLLHGGSAHLPPPLLHITPYTSLKIDIIDYLQHAGLPTFADMPVTLCPTATQPSLSTPSLPPCMVKHRYLCLSPLLAWARSEDASGSDACQSNKPPVVSNFIGVQYTQATNVSGHQGKLADWRLVVHEARHQSGQHRRPCLLPHRLCSLSDNFKSIDRKL</sequence>
<keyword evidence="3" id="KW-1185">Reference proteome</keyword>
<gene>
    <name evidence="2" type="ORF">E2C01_029606</name>
</gene>
<dbReference type="EMBL" id="VSRR010003438">
    <property type="protein sequence ID" value="MPC36158.1"/>
    <property type="molecule type" value="Genomic_DNA"/>
</dbReference>
<accession>A0A5B7ESB6</accession>
<protein>
    <submittedName>
        <fullName evidence="2">Uncharacterized protein</fullName>
    </submittedName>
</protein>
<feature type="region of interest" description="Disordered" evidence="1">
    <location>
        <begin position="1"/>
        <end position="30"/>
    </location>
</feature>
<comment type="caution">
    <text evidence="2">The sequence shown here is derived from an EMBL/GenBank/DDBJ whole genome shotgun (WGS) entry which is preliminary data.</text>
</comment>
<reference evidence="2 3" key="1">
    <citation type="submission" date="2019-05" db="EMBL/GenBank/DDBJ databases">
        <title>Another draft genome of Portunus trituberculatus and its Hox gene families provides insights of decapod evolution.</title>
        <authorList>
            <person name="Jeong J.-H."/>
            <person name="Song I."/>
            <person name="Kim S."/>
            <person name="Choi T."/>
            <person name="Kim D."/>
            <person name="Ryu S."/>
            <person name="Kim W."/>
        </authorList>
    </citation>
    <scope>NUCLEOTIDE SEQUENCE [LARGE SCALE GENOMIC DNA]</scope>
    <source>
        <tissue evidence="2">Muscle</tissue>
    </source>
</reference>
<evidence type="ECO:0000313" key="3">
    <source>
        <dbReference type="Proteomes" id="UP000324222"/>
    </source>
</evidence>
<name>A0A5B7ESB6_PORTR</name>
<evidence type="ECO:0000256" key="1">
    <source>
        <dbReference type="SAM" id="MobiDB-lite"/>
    </source>
</evidence>